<dbReference type="AlphaFoldDB" id="A0A5B0RHK0"/>
<accession>A0A5B0RHK0</accession>
<comment type="caution">
    <text evidence="1">The sequence shown here is derived from an EMBL/GenBank/DDBJ whole genome shotgun (WGS) entry which is preliminary data.</text>
</comment>
<organism evidence="1 2">
    <name type="scientific">Puccinia graminis f. sp. tritici</name>
    <dbReference type="NCBI Taxonomy" id="56615"/>
    <lineage>
        <taxon>Eukaryota</taxon>
        <taxon>Fungi</taxon>
        <taxon>Dikarya</taxon>
        <taxon>Basidiomycota</taxon>
        <taxon>Pucciniomycotina</taxon>
        <taxon>Pucciniomycetes</taxon>
        <taxon>Pucciniales</taxon>
        <taxon>Pucciniaceae</taxon>
        <taxon>Puccinia</taxon>
    </lineage>
</organism>
<sequence>MGNFCHRICEDSTWPTCPQIINPIRKLCNTITFINVCGDYATSSKSPNMVVLVLMRGAHVGKNWRPTYQIMLPTFSFYVFSCNLCSRQRRWPCDPGVPAAAQSSADPYRYIHPSGLLRAKLASRKYVWFTSAFGQFPLKPMSTEAAEMVRCSGRCPSRPRFTITARPTDSHLIAPRGARGYSKY</sequence>
<dbReference type="Proteomes" id="UP000325313">
    <property type="component" value="Unassembled WGS sequence"/>
</dbReference>
<gene>
    <name evidence="1" type="ORF">PGTUg99_032185</name>
</gene>
<evidence type="ECO:0000313" key="1">
    <source>
        <dbReference type="EMBL" id="KAA1124423.1"/>
    </source>
</evidence>
<reference evidence="1 2" key="1">
    <citation type="submission" date="2019-05" db="EMBL/GenBank/DDBJ databases">
        <title>Emergence of the Ug99 lineage of the wheat stem rust pathogen through somatic hybridization.</title>
        <authorList>
            <person name="Li F."/>
            <person name="Upadhyaya N.M."/>
            <person name="Sperschneider J."/>
            <person name="Matny O."/>
            <person name="Nguyen-Phuc H."/>
            <person name="Mago R."/>
            <person name="Raley C."/>
            <person name="Miller M.E."/>
            <person name="Silverstein K.A.T."/>
            <person name="Henningsen E."/>
            <person name="Hirsch C.D."/>
            <person name="Visser B."/>
            <person name="Pretorius Z.A."/>
            <person name="Steffenson B.J."/>
            <person name="Schwessinger B."/>
            <person name="Dodds P.N."/>
            <person name="Figueroa M."/>
        </authorList>
    </citation>
    <scope>NUCLEOTIDE SEQUENCE [LARGE SCALE GENOMIC DNA]</scope>
    <source>
        <strain evidence="1 2">Ug99</strain>
    </source>
</reference>
<evidence type="ECO:0000313" key="2">
    <source>
        <dbReference type="Proteomes" id="UP000325313"/>
    </source>
</evidence>
<protein>
    <submittedName>
        <fullName evidence="1">Uncharacterized protein</fullName>
    </submittedName>
</protein>
<dbReference type="EMBL" id="VDEP01000204">
    <property type="protein sequence ID" value="KAA1124423.1"/>
    <property type="molecule type" value="Genomic_DNA"/>
</dbReference>
<name>A0A5B0RHK0_PUCGR</name>
<proteinExistence type="predicted"/>